<name>A0AAV4Y8Z0_CAEEX</name>
<proteinExistence type="predicted"/>
<comment type="caution">
    <text evidence="1">The sequence shown here is derived from an EMBL/GenBank/DDBJ whole genome shotgun (WGS) entry which is preliminary data.</text>
</comment>
<reference evidence="1 2" key="1">
    <citation type="submission" date="2021-06" db="EMBL/GenBank/DDBJ databases">
        <title>Caerostris extrusa draft genome.</title>
        <authorList>
            <person name="Kono N."/>
            <person name="Arakawa K."/>
        </authorList>
    </citation>
    <scope>NUCLEOTIDE SEQUENCE [LARGE SCALE GENOMIC DNA]</scope>
</reference>
<evidence type="ECO:0008006" key="3">
    <source>
        <dbReference type="Google" id="ProtNLM"/>
    </source>
</evidence>
<evidence type="ECO:0000313" key="2">
    <source>
        <dbReference type="Proteomes" id="UP001054945"/>
    </source>
</evidence>
<protein>
    <recommendedName>
        <fullName evidence="3">Ribosomal protein L32</fullName>
    </recommendedName>
</protein>
<dbReference type="Proteomes" id="UP001054945">
    <property type="component" value="Unassembled WGS sequence"/>
</dbReference>
<sequence>MYTRILQAATSQISSVSCAGNKIENEVQPKPGNNFLFSAAVIVCVKNFSFSSEFFFRIGTGEVFSSFSPRLSNLNSIRQKKTG</sequence>
<accession>A0AAV4Y8Z0</accession>
<dbReference type="EMBL" id="BPLR01001517">
    <property type="protein sequence ID" value="GIZ02891.1"/>
    <property type="molecule type" value="Genomic_DNA"/>
</dbReference>
<evidence type="ECO:0000313" key="1">
    <source>
        <dbReference type="EMBL" id="GIZ02891.1"/>
    </source>
</evidence>
<organism evidence="1 2">
    <name type="scientific">Caerostris extrusa</name>
    <name type="common">Bark spider</name>
    <name type="synonym">Caerostris bankana</name>
    <dbReference type="NCBI Taxonomy" id="172846"/>
    <lineage>
        <taxon>Eukaryota</taxon>
        <taxon>Metazoa</taxon>
        <taxon>Ecdysozoa</taxon>
        <taxon>Arthropoda</taxon>
        <taxon>Chelicerata</taxon>
        <taxon>Arachnida</taxon>
        <taxon>Araneae</taxon>
        <taxon>Araneomorphae</taxon>
        <taxon>Entelegynae</taxon>
        <taxon>Araneoidea</taxon>
        <taxon>Araneidae</taxon>
        <taxon>Caerostris</taxon>
    </lineage>
</organism>
<dbReference type="AlphaFoldDB" id="A0AAV4Y8Z0"/>
<gene>
    <name evidence="1" type="ORF">CEXT_147951</name>
</gene>
<keyword evidence="2" id="KW-1185">Reference proteome</keyword>
<dbReference type="PROSITE" id="PS51257">
    <property type="entry name" value="PROKAR_LIPOPROTEIN"/>
    <property type="match status" value="1"/>
</dbReference>